<dbReference type="EMBL" id="JXSQ01000004">
    <property type="protein sequence ID" value="KIP53126.1"/>
    <property type="molecule type" value="Genomic_DNA"/>
</dbReference>
<name>A0A0D0HZX3_9MICO</name>
<dbReference type="AlphaFoldDB" id="A0A0D0HZX3"/>
<feature type="transmembrane region" description="Helical" evidence="1">
    <location>
        <begin position="77"/>
        <end position="96"/>
    </location>
</feature>
<reference evidence="2 3" key="1">
    <citation type="submission" date="2015-01" db="EMBL/GenBank/DDBJ databases">
        <title>Draft genome sequence of Leucobacter komagatae strain VKM ST2845.</title>
        <authorList>
            <person name="Karlyshev A.V."/>
            <person name="Kudryashova E.B."/>
        </authorList>
    </citation>
    <scope>NUCLEOTIDE SEQUENCE [LARGE SCALE GENOMIC DNA]</scope>
    <source>
        <strain evidence="2 3">VKM ST2845</strain>
    </source>
</reference>
<dbReference type="Proteomes" id="UP000032120">
    <property type="component" value="Unassembled WGS sequence"/>
</dbReference>
<keyword evidence="1" id="KW-0472">Membrane</keyword>
<keyword evidence="3" id="KW-1185">Reference proteome</keyword>
<protein>
    <recommendedName>
        <fullName evidence="4">PH (Pleckstrin Homology) domain-containing protein</fullName>
    </recommendedName>
</protein>
<evidence type="ECO:0000313" key="3">
    <source>
        <dbReference type="Proteomes" id="UP000032120"/>
    </source>
</evidence>
<accession>A0A0D0HZX3</accession>
<dbReference type="OrthoDB" id="5060893at2"/>
<dbReference type="RefSeq" id="WP_042543267.1">
    <property type="nucleotide sequence ID" value="NZ_JXSQ01000004.1"/>
</dbReference>
<sequence>MLAVCWFIALLAWLIRAGFAAYPGRIGIRGDGAIRFASDRFLGVWAIIMVLCAMAGLTLLALIVGSPTSLGGSLRALSFREIFLGLALCVLVVYPFHRGVPPVGIELHTDGVRTRKGLSRLFLPWDELLPPEIHMLSKNPVLGLADTSGGAHIVYPIYFGSDPVIVAEVIEYYRTHPEDRHLLADPLAALERVVELDAPTA</sequence>
<keyword evidence="1" id="KW-1133">Transmembrane helix</keyword>
<evidence type="ECO:0000256" key="1">
    <source>
        <dbReference type="SAM" id="Phobius"/>
    </source>
</evidence>
<comment type="caution">
    <text evidence="2">The sequence shown here is derived from an EMBL/GenBank/DDBJ whole genome shotgun (WGS) entry which is preliminary data.</text>
</comment>
<gene>
    <name evidence="2" type="ORF">SD72_04620</name>
</gene>
<keyword evidence="1" id="KW-0812">Transmembrane</keyword>
<organism evidence="2 3">
    <name type="scientific">Leucobacter komagatae</name>
    <dbReference type="NCBI Taxonomy" id="55969"/>
    <lineage>
        <taxon>Bacteria</taxon>
        <taxon>Bacillati</taxon>
        <taxon>Actinomycetota</taxon>
        <taxon>Actinomycetes</taxon>
        <taxon>Micrococcales</taxon>
        <taxon>Microbacteriaceae</taxon>
        <taxon>Leucobacter</taxon>
    </lineage>
</organism>
<feature type="transmembrane region" description="Helical" evidence="1">
    <location>
        <begin position="44"/>
        <end position="65"/>
    </location>
</feature>
<evidence type="ECO:0000313" key="2">
    <source>
        <dbReference type="EMBL" id="KIP53126.1"/>
    </source>
</evidence>
<proteinExistence type="predicted"/>
<evidence type="ECO:0008006" key="4">
    <source>
        <dbReference type="Google" id="ProtNLM"/>
    </source>
</evidence>